<gene>
    <name evidence="2" type="ORF">SAMN04488054_10971</name>
</gene>
<evidence type="ECO:0000313" key="3">
    <source>
        <dbReference type="Proteomes" id="UP000199668"/>
    </source>
</evidence>
<dbReference type="EMBL" id="FOTY01000009">
    <property type="protein sequence ID" value="SFL96011.1"/>
    <property type="molecule type" value="Genomic_DNA"/>
</dbReference>
<dbReference type="PANTHER" id="PTHR43155">
    <property type="entry name" value="CYCLIC DI-GMP PHOSPHODIESTERASE PA4108-RELATED"/>
    <property type="match status" value="1"/>
</dbReference>
<dbReference type="CDD" id="cd00077">
    <property type="entry name" value="HDc"/>
    <property type="match status" value="1"/>
</dbReference>
<sequence>MKIKRVQSLKPGEKLGQALVDDEGKILLQRGVELTPVLIKRLMDKSFTYIYVDDPLTNDIEVKQPLRDETRLQAVQTMKEEFSWIGREENLAGSFKGQNLSKTFSGIVDMVLSDVKSHDEAIGLLSDVLLYDSYVFTHSLQVTVYTLRLALELGFSEKALREIGLGAILHDVGKMMIPEKVLNKPGKLTDEEFELVKQHTSDGYYILKDMPNVPILAAHCALQHHERIDGSGYPEGRRGKDIHDYAKVMAVADVFDAVTSHRVYRKAMLPHEGLEILYKGAGTLFDNEIVAAFQKVIALYPNGVSVNVSNGSKAVVVRKNRNLPWRPVIRVVEQEGEAVFEPYDIDLSVRMDITIANDEDDEQEMDVYHF</sequence>
<feature type="domain" description="HD-GYP" evidence="1">
    <location>
        <begin position="114"/>
        <end position="309"/>
    </location>
</feature>
<proteinExistence type="predicted"/>
<dbReference type="Pfam" id="PF13487">
    <property type="entry name" value="HD_5"/>
    <property type="match status" value="1"/>
</dbReference>
<dbReference type="NCBIfam" id="TIGR00277">
    <property type="entry name" value="HDIG"/>
    <property type="match status" value="1"/>
</dbReference>
<evidence type="ECO:0000259" key="1">
    <source>
        <dbReference type="PROSITE" id="PS51832"/>
    </source>
</evidence>
<dbReference type="PROSITE" id="PS51832">
    <property type="entry name" value="HD_GYP"/>
    <property type="match status" value="1"/>
</dbReference>
<keyword evidence="3" id="KW-1185">Reference proteome</keyword>
<protein>
    <submittedName>
        <fullName evidence="2">HDIG domain-containing protein</fullName>
    </submittedName>
</protein>
<dbReference type="SUPFAM" id="SSF109604">
    <property type="entry name" value="HD-domain/PDEase-like"/>
    <property type="match status" value="1"/>
</dbReference>
<name>A0A1I4LYD0_9BACI</name>
<dbReference type="InterPro" id="IPR037522">
    <property type="entry name" value="HD_GYP_dom"/>
</dbReference>
<dbReference type="RefSeq" id="WP_090926748.1">
    <property type="nucleotide sequence ID" value="NZ_FOTY01000009.1"/>
</dbReference>
<dbReference type="InterPro" id="IPR003607">
    <property type="entry name" value="HD/PDEase_dom"/>
</dbReference>
<dbReference type="PANTHER" id="PTHR43155:SF2">
    <property type="entry name" value="CYCLIC DI-GMP PHOSPHODIESTERASE PA4108"/>
    <property type="match status" value="1"/>
</dbReference>
<organism evidence="2 3">
    <name type="scientific">Salibacterium qingdaonense</name>
    <dbReference type="NCBI Taxonomy" id="266892"/>
    <lineage>
        <taxon>Bacteria</taxon>
        <taxon>Bacillati</taxon>
        <taxon>Bacillota</taxon>
        <taxon>Bacilli</taxon>
        <taxon>Bacillales</taxon>
        <taxon>Bacillaceae</taxon>
    </lineage>
</organism>
<dbReference type="AlphaFoldDB" id="A0A1I4LYD0"/>
<dbReference type="STRING" id="266892.SAMN04488054_10971"/>
<dbReference type="SMART" id="SM00471">
    <property type="entry name" value="HDc"/>
    <property type="match status" value="1"/>
</dbReference>
<accession>A0A1I4LYD0</accession>
<dbReference type="InterPro" id="IPR006675">
    <property type="entry name" value="HDIG_dom"/>
</dbReference>
<evidence type="ECO:0000313" key="2">
    <source>
        <dbReference type="EMBL" id="SFL96011.1"/>
    </source>
</evidence>
<dbReference type="Gene3D" id="1.10.3210.10">
    <property type="entry name" value="Hypothetical protein af1432"/>
    <property type="match status" value="1"/>
</dbReference>
<dbReference type="Proteomes" id="UP000199668">
    <property type="component" value="Unassembled WGS sequence"/>
</dbReference>
<reference evidence="2 3" key="1">
    <citation type="submission" date="2016-10" db="EMBL/GenBank/DDBJ databases">
        <authorList>
            <person name="de Groot N.N."/>
        </authorList>
    </citation>
    <scope>NUCLEOTIDE SEQUENCE [LARGE SCALE GENOMIC DNA]</scope>
    <source>
        <strain evidence="2 3">CGMCC 1.6134</strain>
    </source>
</reference>
<dbReference type="OrthoDB" id="9759601at2"/>